<dbReference type="Proteomes" id="UP000271010">
    <property type="component" value="Unassembled WGS sequence"/>
</dbReference>
<reference evidence="2 3" key="1">
    <citation type="submission" date="2018-11" db="EMBL/GenBank/DDBJ databases">
        <title>Rufibacter latericius sp. nov., isolated from water in Baiyang Lake.</title>
        <authorList>
            <person name="Yang Y."/>
        </authorList>
    </citation>
    <scope>NUCLEOTIDE SEQUENCE [LARGE SCALE GENOMIC DNA]</scope>
    <source>
        <strain evidence="2 3">MCC P1</strain>
    </source>
</reference>
<dbReference type="AlphaFoldDB" id="A0A3M9MSW9"/>
<sequence>MQVEKNIEDYKSGIPASGSTNGVNLLECLKDELSVIEDKKNQLFISYQSEVQSLETREKEISNIIKGLEELILKAEQLLRTEVNDASVSVVGYKVDKAKEDNSQVDQNDKSDQPTQLTSPDKVELTVPVKKGDLRGLVLEVIRSYDNFLSSNEVSRIINAEYPEAGYSIKQVQDALKDAKRASIEKGKITGQFIYPKQGKKLFLFGLLDFYTDKHNPTTLKKEYFDKLNEKAKIKGYSLKPLDTPSKSEHQERLFNGQEV</sequence>
<dbReference type="EMBL" id="RJJE01000017">
    <property type="protein sequence ID" value="RNI28295.1"/>
    <property type="molecule type" value="Genomic_DNA"/>
</dbReference>
<organism evidence="2 3">
    <name type="scientific">Rufibacter immobilis</name>
    <dbReference type="NCBI Taxonomy" id="1348778"/>
    <lineage>
        <taxon>Bacteria</taxon>
        <taxon>Pseudomonadati</taxon>
        <taxon>Bacteroidota</taxon>
        <taxon>Cytophagia</taxon>
        <taxon>Cytophagales</taxon>
        <taxon>Hymenobacteraceae</taxon>
        <taxon>Rufibacter</taxon>
    </lineage>
</organism>
<keyword evidence="3" id="KW-1185">Reference proteome</keyword>
<proteinExistence type="predicted"/>
<evidence type="ECO:0000313" key="2">
    <source>
        <dbReference type="EMBL" id="RNI28295.1"/>
    </source>
</evidence>
<gene>
    <name evidence="2" type="ORF">EFA69_19760</name>
</gene>
<evidence type="ECO:0000256" key="1">
    <source>
        <dbReference type="SAM" id="MobiDB-lite"/>
    </source>
</evidence>
<protein>
    <submittedName>
        <fullName evidence="2">Uncharacterized protein</fullName>
    </submittedName>
</protein>
<evidence type="ECO:0000313" key="3">
    <source>
        <dbReference type="Proteomes" id="UP000271010"/>
    </source>
</evidence>
<accession>A0A3M9MSW9</accession>
<dbReference type="RefSeq" id="WP_123134763.1">
    <property type="nucleotide sequence ID" value="NZ_RJJE01000017.1"/>
</dbReference>
<name>A0A3M9MSW9_9BACT</name>
<comment type="caution">
    <text evidence="2">The sequence shown here is derived from an EMBL/GenBank/DDBJ whole genome shotgun (WGS) entry which is preliminary data.</text>
</comment>
<feature type="compositionally biased region" description="Basic and acidic residues" evidence="1">
    <location>
        <begin position="99"/>
        <end position="112"/>
    </location>
</feature>
<feature type="region of interest" description="Disordered" evidence="1">
    <location>
        <begin position="99"/>
        <end position="120"/>
    </location>
</feature>
<feature type="region of interest" description="Disordered" evidence="1">
    <location>
        <begin position="239"/>
        <end position="260"/>
    </location>
</feature>